<dbReference type="AlphaFoldDB" id="A0A9J9UA98"/>
<dbReference type="EMBL" id="CP001392">
    <property type="protein sequence ID" value="ACM32680.1"/>
    <property type="molecule type" value="Genomic_DNA"/>
</dbReference>
<gene>
    <name evidence="1" type="ordered locus">Dtpsy_1213</name>
</gene>
<organism evidence="1 2">
    <name type="scientific">Acidovorax ebreus (strain TPSY)</name>
    <name type="common">Diaphorobacter sp. (strain TPSY)</name>
    <dbReference type="NCBI Taxonomy" id="535289"/>
    <lineage>
        <taxon>Bacteria</taxon>
        <taxon>Pseudomonadati</taxon>
        <taxon>Pseudomonadota</taxon>
        <taxon>Betaproteobacteria</taxon>
        <taxon>Burkholderiales</taxon>
        <taxon>Comamonadaceae</taxon>
        <taxon>Diaphorobacter</taxon>
    </lineage>
</organism>
<name>A0A9J9UA98_ACIET</name>
<keyword evidence="2" id="KW-1185">Reference proteome</keyword>
<protein>
    <recommendedName>
        <fullName evidence="3">DUF3703 domain-containing protein</fullName>
    </recommendedName>
</protein>
<evidence type="ECO:0000313" key="2">
    <source>
        <dbReference type="Proteomes" id="UP000000450"/>
    </source>
</evidence>
<reference evidence="1 2" key="1">
    <citation type="journal article" date="2010" name="J. Bacteriol.">
        <title>Completed genome sequence of the anaerobic iron-oxidizing bacterium Acidovorax ebreus strain TPSY.</title>
        <authorList>
            <person name="Byrne-Bailey K.G."/>
            <person name="Weber K.A."/>
            <person name="Chair A.H."/>
            <person name="Bose S."/>
            <person name="Knox T."/>
            <person name="Spanbauer T.L."/>
            <person name="Chertkov O."/>
            <person name="Coates J.D."/>
        </authorList>
    </citation>
    <scope>NUCLEOTIDE SEQUENCE [LARGE SCALE GENOMIC DNA]</scope>
    <source>
        <strain evidence="1 2">TPSY</strain>
    </source>
</reference>
<dbReference type="InterPro" id="IPR022172">
    <property type="entry name" value="DUF3703"/>
</dbReference>
<accession>A0A9J9UA98</accession>
<evidence type="ECO:0000313" key="1">
    <source>
        <dbReference type="EMBL" id="ACM32680.1"/>
    </source>
</evidence>
<proteinExistence type="predicted"/>
<dbReference type="Pfam" id="PF12487">
    <property type="entry name" value="DUF3703"/>
    <property type="match status" value="1"/>
</dbReference>
<evidence type="ECO:0008006" key="3">
    <source>
        <dbReference type="Google" id="ProtNLM"/>
    </source>
</evidence>
<dbReference type="RefSeq" id="WP_015912856.1">
    <property type="nucleotide sequence ID" value="NC_011992.1"/>
</dbReference>
<sequence>MTMTQSPQSRQRAAYDYLLQRWRTSVDAPTEQRWRYLEAAHVVGQNRLGLHWRAHWQMLRFARQLGDAPEARGQWARLGLTLVGHLVRRLPQGNIGRASVPALRPMVPSVAVRACITEAMQATQPPGTPGAQEMSPIDL</sequence>
<dbReference type="Proteomes" id="UP000000450">
    <property type="component" value="Chromosome"/>
</dbReference>
<dbReference type="KEGG" id="dia:Dtpsy_1213"/>